<protein>
    <submittedName>
        <fullName evidence="2">Uncharacterized protein</fullName>
    </submittedName>
</protein>
<evidence type="ECO:0000313" key="2">
    <source>
        <dbReference type="EMBL" id="MPN29096.1"/>
    </source>
</evidence>
<organism evidence="2">
    <name type="scientific">bioreactor metagenome</name>
    <dbReference type="NCBI Taxonomy" id="1076179"/>
    <lineage>
        <taxon>unclassified sequences</taxon>
        <taxon>metagenomes</taxon>
        <taxon>ecological metagenomes</taxon>
    </lineage>
</organism>
<keyword evidence="1" id="KW-0472">Membrane</keyword>
<accession>A0A645GSA5</accession>
<comment type="caution">
    <text evidence="2">The sequence shown here is derived from an EMBL/GenBank/DDBJ whole genome shotgun (WGS) entry which is preliminary data.</text>
</comment>
<gene>
    <name evidence="2" type="ORF">SDC9_176547</name>
</gene>
<dbReference type="EMBL" id="VSSQ01079627">
    <property type="protein sequence ID" value="MPN29096.1"/>
    <property type="molecule type" value="Genomic_DNA"/>
</dbReference>
<feature type="transmembrane region" description="Helical" evidence="1">
    <location>
        <begin position="61"/>
        <end position="81"/>
    </location>
</feature>
<proteinExistence type="predicted"/>
<dbReference type="AlphaFoldDB" id="A0A645GSA5"/>
<sequence>MIPHQHVQCFVSFDGIIDSHLQEVTVLRVHGRIPQLFCIHLSKPFITLDAWFWRVRDGGQVLFQFLISIEIFLFFALLHLIQRRLCNIHISSFNQRTHVAIEQRQQQRTDMRAIDIGIGHDD</sequence>
<reference evidence="2" key="1">
    <citation type="submission" date="2019-08" db="EMBL/GenBank/DDBJ databases">
        <authorList>
            <person name="Kucharzyk K."/>
            <person name="Murdoch R.W."/>
            <person name="Higgins S."/>
            <person name="Loffler F."/>
        </authorList>
    </citation>
    <scope>NUCLEOTIDE SEQUENCE</scope>
</reference>
<evidence type="ECO:0000256" key="1">
    <source>
        <dbReference type="SAM" id="Phobius"/>
    </source>
</evidence>
<keyword evidence="1" id="KW-1133">Transmembrane helix</keyword>
<name>A0A645GSA5_9ZZZZ</name>
<keyword evidence="1" id="KW-0812">Transmembrane</keyword>